<evidence type="ECO:0000256" key="1">
    <source>
        <dbReference type="SAM" id="MobiDB-lite"/>
    </source>
</evidence>
<protein>
    <submittedName>
        <fullName evidence="5">PA14 domain-containing protein</fullName>
    </submittedName>
</protein>
<dbReference type="Pfam" id="PF07691">
    <property type="entry name" value="PA14"/>
    <property type="match status" value="1"/>
</dbReference>
<dbReference type="EMBL" id="FRAT01000003">
    <property type="protein sequence ID" value="SHK55765.1"/>
    <property type="molecule type" value="Genomic_DNA"/>
</dbReference>
<feature type="domain" description="C-type lectin" evidence="2">
    <location>
        <begin position="795"/>
        <end position="918"/>
    </location>
</feature>
<feature type="compositionally biased region" description="Low complexity" evidence="1">
    <location>
        <begin position="603"/>
        <end position="617"/>
    </location>
</feature>
<dbReference type="AlphaFoldDB" id="A0A1M6TFG5"/>
<name>A0A1M6TFG5_9FLAO</name>
<dbReference type="EMBL" id="FOKU01000003">
    <property type="protein sequence ID" value="SFB87960.1"/>
    <property type="molecule type" value="Genomic_DNA"/>
</dbReference>
<dbReference type="InterPro" id="IPR034007">
    <property type="entry name" value="CTLD_bac"/>
</dbReference>
<evidence type="ECO:0000313" key="7">
    <source>
        <dbReference type="Proteomes" id="UP000198940"/>
    </source>
</evidence>
<dbReference type="SUPFAM" id="SSF103647">
    <property type="entry name" value="TSP type-3 repeat"/>
    <property type="match status" value="1"/>
</dbReference>
<comment type="caution">
    <text evidence="5">The sequence shown here is derived from an EMBL/GenBank/DDBJ whole genome shotgun (WGS) entry which is preliminary data.</text>
</comment>
<dbReference type="Gene3D" id="3.90.182.10">
    <property type="entry name" value="Toxin - Anthrax Protective Antigen,domain 1"/>
    <property type="match status" value="1"/>
</dbReference>
<dbReference type="InterPro" id="IPR001304">
    <property type="entry name" value="C-type_lectin-like"/>
</dbReference>
<dbReference type="InterPro" id="IPR037524">
    <property type="entry name" value="PA14/GLEYA"/>
</dbReference>
<gene>
    <name evidence="4" type="ORF">SAMN04487891_103197</name>
    <name evidence="5" type="ORF">SAMN05216293_1358</name>
</gene>
<dbReference type="SUPFAM" id="SSF56436">
    <property type="entry name" value="C-type lectin-like"/>
    <property type="match status" value="1"/>
</dbReference>
<dbReference type="CDD" id="cd03603">
    <property type="entry name" value="CLECT_VCBS"/>
    <property type="match status" value="1"/>
</dbReference>
<evidence type="ECO:0000313" key="5">
    <source>
        <dbReference type="EMBL" id="SHK55765.1"/>
    </source>
</evidence>
<dbReference type="SMART" id="SM00758">
    <property type="entry name" value="PA14"/>
    <property type="match status" value="1"/>
</dbReference>
<evidence type="ECO:0000313" key="6">
    <source>
        <dbReference type="Proteomes" id="UP000184031"/>
    </source>
</evidence>
<evidence type="ECO:0000259" key="2">
    <source>
        <dbReference type="PROSITE" id="PS50041"/>
    </source>
</evidence>
<dbReference type="OrthoDB" id="279982at2"/>
<keyword evidence="7" id="KW-1185">Reference proteome</keyword>
<evidence type="ECO:0000313" key="4">
    <source>
        <dbReference type="EMBL" id="SFB87960.1"/>
    </source>
</evidence>
<dbReference type="InterPro" id="IPR016186">
    <property type="entry name" value="C-type_lectin-like/link_sf"/>
</dbReference>
<dbReference type="InterPro" id="IPR016187">
    <property type="entry name" value="CTDL_fold"/>
</dbReference>
<organism evidence="5 6">
    <name type="scientific">Flagellimonas taeanensis</name>
    <dbReference type="NCBI Taxonomy" id="1005926"/>
    <lineage>
        <taxon>Bacteria</taxon>
        <taxon>Pseudomonadati</taxon>
        <taxon>Bacteroidota</taxon>
        <taxon>Flavobacteriia</taxon>
        <taxon>Flavobacteriales</taxon>
        <taxon>Flavobacteriaceae</taxon>
        <taxon>Flagellimonas</taxon>
    </lineage>
</organism>
<dbReference type="Proteomes" id="UP000184031">
    <property type="component" value="Unassembled WGS sequence"/>
</dbReference>
<dbReference type="InterPro" id="IPR013783">
    <property type="entry name" value="Ig-like_fold"/>
</dbReference>
<dbReference type="Proteomes" id="UP000198940">
    <property type="component" value="Unassembled WGS sequence"/>
</dbReference>
<evidence type="ECO:0000259" key="3">
    <source>
        <dbReference type="PROSITE" id="PS51820"/>
    </source>
</evidence>
<dbReference type="SUPFAM" id="SSF56988">
    <property type="entry name" value="Anthrax protective antigen"/>
    <property type="match status" value="1"/>
</dbReference>
<proteinExistence type="predicted"/>
<accession>A0A1M6TFG5</accession>
<feature type="region of interest" description="Disordered" evidence="1">
    <location>
        <begin position="580"/>
        <end position="685"/>
    </location>
</feature>
<dbReference type="PROSITE" id="PS50041">
    <property type="entry name" value="C_TYPE_LECTIN_2"/>
    <property type="match status" value="1"/>
</dbReference>
<feature type="domain" description="PA14" evidence="3">
    <location>
        <begin position="207"/>
        <end position="351"/>
    </location>
</feature>
<dbReference type="PROSITE" id="PS51820">
    <property type="entry name" value="PA14"/>
    <property type="match status" value="1"/>
</dbReference>
<sequence length="1154" mass="121495">MGNTPTSFVPAKVYLVMGIFSSSGHPSRGLTIGRTLLIVFFLQGTLSLFSQTTLWSENFNYSNNTQSGTATGPSATSWTTNRGNSLSVQNNELRGRNLGSEGTWQVNSINITGYSFISFSMDTRVNDPNRMDDGQDYFIGEYRIDGGSWQQFVNRSGSYSNLLNSSYTVNLSASGNTSLEIRARMYNNNNNEQYFIDNVIVEGVSGICNGEIDFEFYDSSPSGATVDNIPTSGALASGVFTSFDVDALQNQEDPGDTDNFSIRYRGYIQIDSPGSYTFYTTSDDGSKLYIDGTQVVNNDGAHGSQERSGSITLTSGLHDITVLFFENGGSENLSVQYQGPSISKQDIPFPKLYSNCSVAVADLDGDGIGDDVDIDDDNDGILDTDECGGTSGNFVQTATNVQYFNNPSNAEGNPGTTYAANSTSTYQGQSIISLQFAQVIPMGTTVSVFLAADPNANNGSGITDMQIQYTNGNYLADATDVPFGSITEITFNVSQSNFQSFRVMAYQTGARVYGASYGGSVDCSTVDTDGDGIPNYQDLDSDGDGIPDNVEAQASLNYIASSGIDANNNGLDDAYEAAGISPVDIDGDGTPDFMDTDSDNDGTSDTTEATLTLTGTDSDGDGLDNAMDTSTDYSDPGGRIDNPLNTNGGSLMLPDSDGDISTGGDLDFRDDTDDGNQPPSITATGDQIFCPGDPIAVVESVSITDPDSSTLEAVYVQITSNYDNTGDLLTLTGSHPNITASWSASEGRLTLEGPATLAEFEAAVSAVMFQTTATVASGNTRSFSIVLNEANYLASTGHYYEYVPSLGITWTSARDAAALRTFYGLQGYLATISVQDESDLLGSQAPGAGWIGASDAAVEGDWYWVTGPEAGTMFWRGNAGGTAFAYEFWNGGEPNNSGDEDYAHITAPGVGAPGSWNDLSNAGAASGDYQPKGYLVEYGGMPGDPPGPNIAATTSITVENVAPTASSPAPINVYCSDDIPAADVTVITDEADNCDSDPTVTFISDVSDGGSNPETITRTYRITDDTGNTLDVQQTITVTPFSIAAQPVDQNIVVGANGSFTVTASGTDTYQWEVSTDGGSSFAPISDGAEYSGTQTANLTVNAPDMGKNGYVFRVLASNSAASCDALTSNGAVLTLSVGTVITNRKITYRVNKN</sequence>
<feature type="compositionally biased region" description="Acidic residues" evidence="1">
    <location>
        <begin position="585"/>
        <end position="602"/>
    </location>
</feature>
<reference evidence="5 6" key="1">
    <citation type="submission" date="2016-11" db="EMBL/GenBank/DDBJ databases">
        <authorList>
            <person name="Varghese N."/>
            <person name="Submissions S."/>
        </authorList>
    </citation>
    <scope>NUCLEOTIDE SEQUENCE [LARGE SCALE GENOMIC DNA]</scope>
    <source>
        <strain evidence="5 6">CGMCC 1.12174</strain>
        <strain evidence="4 7">DSM 26351</strain>
    </source>
</reference>
<dbReference type="InterPro" id="IPR011658">
    <property type="entry name" value="PA14_dom"/>
</dbReference>
<dbReference type="Gene3D" id="3.10.100.10">
    <property type="entry name" value="Mannose-Binding Protein A, subunit A"/>
    <property type="match status" value="1"/>
</dbReference>
<dbReference type="STRING" id="1055723.SAMN05216293_1358"/>
<dbReference type="Gene3D" id="2.60.40.10">
    <property type="entry name" value="Immunoglobulins"/>
    <property type="match status" value="1"/>
</dbReference>
<dbReference type="GO" id="GO:0005509">
    <property type="term" value="F:calcium ion binding"/>
    <property type="evidence" value="ECO:0007669"/>
    <property type="project" value="InterPro"/>
</dbReference>
<dbReference type="InterPro" id="IPR028974">
    <property type="entry name" value="TSP_type-3_rpt"/>
</dbReference>